<dbReference type="EMBL" id="ABYI02000022">
    <property type="protein sequence ID" value="EEG74104.1"/>
    <property type="molecule type" value="Genomic_DNA"/>
</dbReference>
<protein>
    <submittedName>
        <fullName evidence="1">Uncharacterized protein</fullName>
    </submittedName>
</protein>
<dbReference type="HOGENOM" id="CLU_3231768_0_0_9"/>
<evidence type="ECO:0000313" key="1">
    <source>
        <dbReference type="EMBL" id="EEG74104.1"/>
    </source>
</evidence>
<name>C0C1U0_9FIRM</name>
<accession>C0C1U0</accession>
<proteinExistence type="predicted"/>
<comment type="caution">
    <text evidence="1">The sequence shown here is derived from an EMBL/GenBank/DDBJ whole genome shotgun (WGS) entry which is preliminary data.</text>
</comment>
<dbReference type="STRING" id="553973.CLOHYLEM_06110"/>
<keyword evidence="2" id="KW-1185">Reference proteome</keyword>
<evidence type="ECO:0000313" key="2">
    <source>
        <dbReference type="Proteomes" id="UP000004893"/>
    </source>
</evidence>
<reference evidence="1" key="2">
    <citation type="submission" date="2013-06" db="EMBL/GenBank/DDBJ databases">
        <title>Draft genome sequence of Clostridium hylemonae (DSM 15053).</title>
        <authorList>
            <person name="Sudarsanam P."/>
            <person name="Ley R."/>
            <person name="Guruge J."/>
            <person name="Turnbaugh P.J."/>
            <person name="Mahowald M."/>
            <person name="Liep D."/>
            <person name="Gordon J."/>
        </authorList>
    </citation>
    <scope>NUCLEOTIDE SEQUENCE</scope>
    <source>
        <strain evidence="1">DSM 15053</strain>
    </source>
</reference>
<organism evidence="1 2">
    <name type="scientific">[Clostridium] hylemonae DSM 15053</name>
    <dbReference type="NCBI Taxonomy" id="553973"/>
    <lineage>
        <taxon>Bacteria</taxon>
        <taxon>Bacillati</taxon>
        <taxon>Bacillota</taxon>
        <taxon>Clostridia</taxon>
        <taxon>Lachnospirales</taxon>
        <taxon>Lachnospiraceae</taxon>
    </lineage>
</organism>
<dbReference type="AlphaFoldDB" id="C0C1U0"/>
<reference evidence="1" key="1">
    <citation type="submission" date="2009-02" db="EMBL/GenBank/DDBJ databases">
        <authorList>
            <person name="Fulton L."/>
            <person name="Clifton S."/>
            <person name="Fulton B."/>
            <person name="Xu J."/>
            <person name="Minx P."/>
            <person name="Pepin K.H."/>
            <person name="Johnson M."/>
            <person name="Bhonagiri V."/>
            <person name="Nash W.E."/>
            <person name="Mardis E.R."/>
            <person name="Wilson R.K."/>
        </authorList>
    </citation>
    <scope>NUCLEOTIDE SEQUENCE [LARGE SCALE GENOMIC DNA]</scope>
    <source>
        <strain evidence="1">DSM 15053</strain>
    </source>
</reference>
<dbReference type="Proteomes" id="UP000004893">
    <property type="component" value="Unassembled WGS sequence"/>
</dbReference>
<sequence>MIVSILFGFAENIFAAYTAEKTGHNSTIIKTAYTKQEAVVQQH</sequence>
<gene>
    <name evidence="1" type="ORF">CLOHYLEM_06110</name>
</gene>